<comment type="caution">
    <text evidence="1">The sequence shown here is derived from an EMBL/GenBank/DDBJ whole genome shotgun (WGS) entry which is preliminary data.</text>
</comment>
<organism evidence="1 2">
    <name type="scientific">Prochlorococcus marinus str. MIT 9314</name>
    <dbReference type="NCBI Taxonomy" id="167548"/>
    <lineage>
        <taxon>Bacteria</taxon>
        <taxon>Bacillati</taxon>
        <taxon>Cyanobacteriota</taxon>
        <taxon>Cyanophyceae</taxon>
        <taxon>Synechococcales</taxon>
        <taxon>Prochlorococcaceae</taxon>
        <taxon>Prochlorococcus</taxon>
    </lineage>
</organism>
<dbReference type="RefSeq" id="WP_241466371.1">
    <property type="nucleotide sequence ID" value="NZ_JNAO01000002.1"/>
</dbReference>
<accession>A0A0A2ARD5</accession>
<evidence type="ECO:0000313" key="1">
    <source>
        <dbReference type="EMBL" id="KGG03422.1"/>
    </source>
</evidence>
<dbReference type="Proteomes" id="UP000030533">
    <property type="component" value="Unassembled WGS sequence"/>
</dbReference>
<evidence type="ECO:0000313" key="2">
    <source>
        <dbReference type="Proteomes" id="UP000030533"/>
    </source>
</evidence>
<gene>
    <name evidence="1" type="ORF">EU98_0220</name>
</gene>
<name>A0A0A2ARD5_PROMR</name>
<reference evidence="2" key="1">
    <citation type="journal article" date="2014" name="Sci. Data">
        <title>Genomes of diverse isolates of the marine cyanobacterium Prochlorococcus.</title>
        <authorList>
            <person name="Biller S."/>
            <person name="Berube P."/>
            <person name="Thompson J."/>
            <person name="Kelly L."/>
            <person name="Roggensack S."/>
            <person name="Awad L."/>
            <person name="Roache-Johnson K."/>
            <person name="Ding H."/>
            <person name="Giovannoni S.J."/>
            <person name="Moore L.R."/>
            <person name="Chisholm S.W."/>
        </authorList>
    </citation>
    <scope>NUCLEOTIDE SEQUENCE [LARGE SCALE GENOMIC DNA]</scope>
    <source>
        <strain evidence="2">MIT 9314</strain>
    </source>
</reference>
<sequence>MLSLILLTNKSNMGFKISRVFLIPLIFSFFLFDINKTNNASANVKNSPANKNDLDLYHGMGVSFLCNATRKGFDLDFPKTLNVASSTFASVVSQKHGGKIIEKKKEQKVDIKQLQFIASLQLVESALQVCPDNVPEKIENQFKIETERLKKLQGL</sequence>
<dbReference type="EMBL" id="JNAO01000002">
    <property type="protein sequence ID" value="KGG03422.1"/>
    <property type="molecule type" value="Genomic_DNA"/>
</dbReference>
<proteinExistence type="predicted"/>
<protein>
    <submittedName>
        <fullName evidence="1">Putative Villin headpiece domain</fullName>
    </submittedName>
</protein>
<dbReference type="AlphaFoldDB" id="A0A0A2ARD5"/>
<dbReference type="STRING" id="167548.EU98_0220"/>